<dbReference type="Proteomes" id="UP000053647">
    <property type="component" value="Unassembled WGS sequence"/>
</dbReference>
<dbReference type="HOGENOM" id="CLU_1147489_0_0_1"/>
<feature type="region of interest" description="Disordered" evidence="1">
    <location>
        <begin position="1"/>
        <end position="139"/>
    </location>
</feature>
<reference evidence="3" key="2">
    <citation type="submission" date="2015-01" db="EMBL/GenBank/DDBJ databases">
        <title>Evolutionary Origins and Diversification of the Mycorrhizal Mutualists.</title>
        <authorList>
            <consortium name="DOE Joint Genome Institute"/>
            <consortium name="Mycorrhizal Genomics Consortium"/>
            <person name="Kohler A."/>
            <person name="Kuo A."/>
            <person name="Nagy L.G."/>
            <person name="Floudas D."/>
            <person name="Copeland A."/>
            <person name="Barry K.W."/>
            <person name="Cichocki N."/>
            <person name="Veneault-Fourrey C."/>
            <person name="LaButti K."/>
            <person name="Lindquist E.A."/>
            <person name="Lipzen A."/>
            <person name="Lundell T."/>
            <person name="Morin E."/>
            <person name="Murat C."/>
            <person name="Riley R."/>
            <person name="Ohm R."/>
            <person name="Sun H."/>
            <person name="Tunlid A."/>
            <person name="Henrissat B."/>
            <person name="Grigoriev I.V."/>
            <person name="Hibbett D.S."/>
            <person name="Martin F."/>
        </authorList>
    </citation>
    <scope>NUCLEOTIDE SEQUENCE [LARGE SCALE GENOMIC DNA]</scope>
    <source>
        <strain evidence="3">ATCC 200175</strain>
    </source>
</reference>
<protein>
    <submittedName>
        <fullName evidence="2">Uncharacterized protein</fullName>
    </submittedName>
</protein>
<feature type="compositionally biased region" description="Pro residues" evidence="1">
    <location>
        <begin position="46"/>
        <end position="63"/>
    </location>
</feature>
<name>A0A0C9SLR6_PAXIN</name>
<dbReference type="AlphaFoldDB" id="A0A0C9SLR6"/>
<proteinExistence type="predicted"/>
<accession>A0A0C9SLR6</accession>
<gene>
    <name evidence="2" type="ORF">PAXINDRAFT_21824</name>
</gene>
<evidence type="ECO:0000256" key="1">
    <source>
        <dbReference type="SAM" id="MobiDB-lite"/>
    </source>
</evidence>
<feature type="non-terminal residue" evidence="2">
    <location>
        <position position="209"/>
    </location>
</feature>
<reference evidence="2 3" key="1">
    <citation type="submission" date="2014-06" db="EMBL/GenBank/DDBJ databases">
        <authorList>
            <consortium name="DOE Joint Genome Institute"/>
            <person name="Kuo A."/>
            <person name="Kohler A."/>
            <person name="Nagy L.G."/>
            <person name="Floudas D."/>
            <person name="Copeland A."/>
            <person name="Barry K.W."/>
            <person name="Cichocki N."/>
            <person name="Veneault-Fourrey C."/>
            <person name="LaButti K."/>
            <person name="Lindquist E.A."/>
            <person name="Lipzen A."/>
            <person name="Lundell T."/>
            <person name="Morin E."/>
            <person name="Murat C."/>
            <person name="Sun H."/>
            <person name="Tunlid A."/>
            <person name="Henrissat B."/>
            <person name="Grigoriev I.V."/>
            <person name="Hibbett D.S."/>
            <person name="Martin F."/>
            <person name="Nordberg H.P."/>
            <person name="Cantor M.N."/>
            <person name="Hua S.X."/>
        </authorList>
    </citation>
    <scope>NUCLEOTIDE SEQUENCE [LARGE SCALE GENOMIC DNA]</scope>
    <source>
        <strain evidence="2 3">ATCC 200175</strain>
    </source>
</reference>
<dbReference type="EMBL" id="KN821428">
    <property type="protein sequence ID" value="KIJ04889.1"/>
    <property type="molecule type" value="Genomic_DNA"/>
</dbReference>
<evidence type="ECO:0000313" key="3">
    <source>
        <dbReference type="Proteomes" id="UP000053647"/>
    </source>
</evidence>
<sequence>METTNGNVEGRDEARDDEEGQQNRERGQTTEEHRMAAINTNDEDNAPPPQPPSPPTPPVLPPHPEQHNDIDHMNKTDSPGNKPPSVRLEGESSKQTSLHVKTEDINLKSSKTAAQMRADTLHDPGSQTNSPGSKPLSVGLKGERIRWLSLHVEADNVETNDDRVENDHDTQQSPKRPVGMTDGNKRHPNGPTEPPDEEKGADGGYGEQE</sequence>
<keyword evidence="3" id="KW-1185">Reference proteome</keyword>
<feature type="region of interest" description="Disordered" evidence="1">
    <location>
        <begin position="156"/>
        <end position="209"/>
    </location>
</feature>
<evidence type="ECO:0000313" key="2">
    <source>
        <dbReference type="EMBL" id="KIJ04889.1"/>
    </source>
</evidence>
<feature type="compositionally biased region" description="Basic and acidic residues" evidence="1">
    <location>
        <begin position="160"/>
        <end position="170"/>
    </location>
</feature>
<organism evidence="2 3">
    <name type="scientific">Paxillus involutus ATCC 200175</name>
    <dbReference type="NCBI Taxonomy" id="664439"/>
    <lineage>
        <taxon>Eukaryota</taxon>
        <taxon>Fungi</taxon>
        <taxon>Dikarya</taxon>
        <taxon>Basidiomycota</taxon>
        <taxon>Agaricomycotina</taxon>
        <taxon>Agaricomycetes</taxon>
        <taxon>Agaricomycetidae</taxon>
        <taxon>Boletales</taxon>
        <taxon>Paxilineae</taxon>
        <taxon>Paxillaceae</taxon>
        <taxon>Paxillus</taxon>
    </lineage>
</organism>
<feature type="compositionally biased region" description="Basic and acidic residues" evidence="1">
    <location>
        <begin position="64"/>
        <end position="75"/>
    </location>
</feature>
<feature type="compositionally biased region" description="Basic and acidic residues" evidence="1">
    <location>
        <begin position="21"/>
        <end position="35"/>
    </location>
</feature>